<keyword evidence="3" id="KW-1185">Reference proteome</keyword>
<dbReference type="EMBL" id="CAJVPL010006333">
    <property type="protein sequence ID" value="CAG8663801.1"/>
    <property type="molecule type" value="Genomic_DNA"/>
</dbReference>
<comment type="caution">
    <text evidence="2">The sequence shown here is derived from an EMBL/GenBank/DDBJ whole genome shotgun (WGS) entry which is preliminary data.</text>
</comment>
<dbReference type="AlphaFoldDB" id="A0A9N9E4E1"/>
<accession>A0A9N9E4E1</accession>
<keyword evidence="1" id="KW-0812">Transmembrane</keyword>
<reference evidence="2" key="1">
    <citation type="submission" date="2021-06" db="EMBL/GenBank/DDBJ databases">
        <authorList>
            <person name="Kallberg Y."/>
            <person name="Tangrot J."/>
            <person name="Rosling A."/>
        </authorList>
    </citation>
    <scope>NUCLEOTIDE SEQUENCE</scope>
    <source>
        <strain evidence="2">MT106</strain>
    </source>
</reference>
<sequence length="813" mass="92337">NLLAAPNMSITPYKIVVYQLMRKLNDTCFEPKIRIRKIQPDGILILIDVEFQFPVINVCTGLIPYYNNEVALRATIINEKFVLIIYFKSIESSPVKYTLFAAISDESGQILSSDIPLGDDFNVETSLRKPVIIPNINTDQGFLIGMRTQNMSISAWSLLSPPNYRGEINRIANGNFTNNNYTVGFIFQMVDGGFGAIASSRVGNIQNITNMQILVEPKWEVSVRFLRPGAKEFTEPYILYQTIADLDDIITRPCNAAFDGQGYQCILQIIKKDNQTFQGTYLKITFLSTGSLIKIDRLTDITSSNSITDLLALRYGGFILLSYEFNPIESKILSAKIYDSDGKYSGIWDFPVNTTITMQPMVHYSNKIYLVSSQNEQGDYIILSTNVTKFMPTDNGYQNPNIVSTNPSINAIIPTNTTDITVTYTEKINVSSRSVAIYQIYGNNSILRQKTSGQSLFCYSINEYTVGIKILRSTFNQPGASYYVVVDSDFVKTRKFNEALIGIEAYVWKFNSTQKTEKYAASAIGLLRLTLEGTNQYLNLSLDEKRDFLNYLKEDIAQPQLLLSLQINSNNDLSSRNVKEIILDLNALILNKKITGISLYNYTNFLDEEYGFKQIPNFWEEYQYVVYITGSIFIILCILFLIARYKYKEGRNFVVFTLALLITDLLLDVLWIIRNGHDVPWLFLPSLIFLLAPICFNGLLAFTLVIYEVSQNNAFHKWLHKYTTIASVFTLIASADVEALTVLCSKLAGLEAFSAQFMQTTESWIFFARCVNLFIEDVPQFTIQILYRKNTITYDIIPYLALLSSSLMILINL</sequence>
<feature type="transmembrane region" description="Helical" evidence="1">
    <location>
        <begin position="792"/>
        <end position="811"/>
    </location>
</feature>
<organism evidence="2 3">
    <name type="scientific">Ambispora gerdemannii</name>
    <dbReference type="NCBI Taxonomy" id="144530"/>
    <lineage>
        <taxon>Eukaryota</taxon>
        <taxon>Fungi</taxon>
        <taxon>Fungi incertae sedis</taxon>
        <taxon>Mucoromycota</taxon>
        <taxon>Glomeromycotina</taxon>
        <taxon>Glomeromycetes</taxon>
        <taxon>Archaeosporales</taxon>
        <taxon>Ambisporaceae</taxon>
        <taxon>Ambispora</taxon>
    </lineage>
</organism>
<feature type="non-terminal residue" evidence="2">
    <location>
        <position position="813"/>
    </location>
</feature>
<evidence type="ECO:0000256" key="1">
    <source>
        <dbReference type="SAM" id="Phobius"/>
    </source>
</evidence>
<feature type="non-terminal residue" evidence="2">
    <location>
        <position position="1"/>
    </location>
</feature>
<dbReference type="OrthoDB" id="2323213at2759"/>
<keyword evidence="1" id="KW-0472">Membrane</keyword>
<gene>
    <name evidence="2" type="ORF">AGERDE_LOCUS11944</name>
</gene>
<name>A0A9N9E4E1_9GLOM</name>
<feature type="transmembrane region" description="Helical" evidence="1">
    <location>
        <begin position="679"/>
        <end position="707"/>
    </location>
</feature>
<dbReference type="Proteomes" id="UP000789831">
    <property type="component" value="Unassembled WGS sequence"/>
</dbReference>
<evidence type="ECO:0000313" key="2">
    <source>
        <dbReference type="EMBL" id="CAG8663801.1"/>
    </source>
</evidence>
<feature type="transmembrane region" description="Helical" evidence="1">
    <location>
        <begin position="624"/>
        <end position="642"/>
    </location>
</feature>
<keyword evidence="1" id="KW-1133">Transmembrane helix</keyword>
<evidence type="ECO:0000313" key="3">
    <source>
        <dbReference type="Proteomes" id="UP000789831"/>
    </source>
</evidence>
<proteinExistence type="predicted"/>
<feature type="transmembrane region" description="Helical" evidence="1">
    <location>
        <begin position="654"/>
        <end position="673"/>
    </location>
</feature>
<protein>
    <submittedName>
        <fullName evidence="2">6399_t:CDS:1</fullName>
    </submittedName>
</protein>